<sequence length="449" mass="50368">MPSPPLSPMDFEAEAEKQHKRVRTSNMDDDHDIDAGSEVLQTQITQEQHLVTAPNMISPFTVLMAPSSSPDASGLERDSTDQESIIGGEDLGSLALKRSRSLALLDDSRALIELREGMPPELRRFLMNIEYCGNGFAIISRDRRHEIRNMITRQNTTGGTLAQSTYRALAHSMYYPLNIKQQQQREDMGPTPYVQDVLPILEWAARCYSMAAREEMWNAMVHVPLLQLALQGGHRVPERQDDVTVELTQCKSARLIKEYLPATEISCKQVGLCFHLNVDSMAQQAIDALRATLPLASINHIDMESLISHPIAVSCESEELGSDGGVTEAKLQTGTWHAAHWKLLKDLIARQPDKHAEKPTLPPFLPAIIVAGHDWSFAATTLKPDDTQVLWAEYPFGHTRDAAGVYKVVCGLQIFKRWAKNDYWPWYRRCVLGLNGEMLSEGMGFEDDH</sequence>
<name>A0A194WA60_CYTMA</name>
<organism evidence="3 4">
    <name type="scientific">Cytospora mali</name>
    <name type="common">Apple Valsa canker fungus</name>
    <name type="synonym">Valsa mali</name>
    <dbReference type="NCBI Taxonomy" id="578113"/>
    <lineage>
        <taxon>Eukaryota</taxon>
        <taxon>Fungi</taxon>
        <taxon>Dikarya</taxon>
        <taxon>Ascomycota</taxon>
        <taxon>Pezizomycotina</taxon>
        <taxon>Sordariomycetes</taxon>
        <taxon>Sordariomycetidae</taxon>
        <taxon>Diaporthales</taxon>
        <taxon>Cytosporaceae</taxon>
        <taxon>Cytospora</taxon>
    </lineage>
</organism>
<reference evidence="3" key="1">
    <citation type="submission" date="2014-12" db="EMBL/GenBank/DDBJ databases">
        <title>Genome Sequence of Valsa Canker Pathogens Uncovers a Specific Adaption of Colonization on Woody Bark.</title>
        <authorList>
            <person name="Yin Z."/>
            <person name="Liu H."/>
            <person name="Gao X."/>
            <person name="Li Z."/>
            <person name="Song N."/>
            <person name="Ke X."/>
            <person name="Dai Q."/>
            <person name="Wu Y."/>
            <person name="Sun Y."/>
            <person name="Xu J.-R."/>
            <person name="Kang Z.K."/>
            <person name="Wang L."/>
            <person name="Huang L."/>
        </authorList>
    </citation>
    <scope>NUCLEOTIDE SEQUENCE [LARGE SCALE GENOMIC DNA]</scope>
    <source>
        <strain evidence="3">03-8</strain>
    </source>
</reference>
<dbReference type="Proteomes" id="UP000078559">
    <property type="component" value="Chromosome 10"/>
</dbReference>
<evidence type="ECO:0000313" key="4">
    <source>
        <dbReference type="Proteomes" id="UP000078559"/>
    </source>
</evidence>
<evidence type="ECO:0000256" key="1">
    <source>
        <dbReference type="SAM" id="MobiDB-lite"/>
    </source>
</evidence>
<feature type="domain" description="PD-(D/E)XK nuclease-like" evidence="2">
    <location>
        <begin position="180"/>
        <end position="424"/>
    </location>
</feature>
<feature type="region of interest" description="Disordered" evidence="1">
    <location>
        <begin position="1"/>
        <end position="33"/>
    </location>
</feature>
<protein>
    <recommendedName>
        <fullName evidence="2">PD-(D/E)XK nuclease-like domain-containing protein</fullName>
    </recommendedName>
</protein>
<dbReference type="AlphaFoldDB" id="A0A194WA60"/>
<accession>A0A194WA60</accession>
<dbReference type="Pfam" id="PF20516">
    <property type="entry name" value="PDDEXK_12"/>
    <property type="match status" value="1"/>
</dbReference>
<dbReference type="InterPro" id="IPR046797">
    <property type="entry name" value="PDDEXK_12"/>
</dbReference>
<evidence type="ECO:0000313" key="3">
    <source>
        <dbReference type="EMBL" id="KUI73339.1"/>
    </source>
</evidence>
<proteinExistence type="predicted"/>
<keyword evidence="4" id="KW-1185">Reference proteome</keyword>
<evidence type="ECO:0000259" key="2">
    <source>
        <dbReference type="Pfam" id="PF20516"/>
    </source>
</evidence>
<dbReference type="EMBL" id="CM003107">
    <property type="protein sequence ID" value="KUI73339.1"/>
    <property type="molecule type" value="Genomic_DNA"/>
</dbReference>
<gene>
    <name evidence="3" type="ORF">VM1G_08905</name>
</gene>
<dbReference type="OrthoDB" id="4161186at2759"/>